<keyword evidence="2" id="KW-1185">Reference proteome</keyword>
<accession>A0ACB7FK40</accession>
<gene>
    <name evidence="1" type="ORF">GBF38_003557</name>
</gene>
<dbReference type="EMBL" id="CM024789">
    <property type="protein sequence ID" value="KAG8014872.1"/>
    <property type="molecule type" value="Genomic_DNA"/>
</dbReference>
<comment type="caution">
    <text evidence="1">The sequence shown here is derived from an EMBL/GenBank/DDBJ whole genome shotgun (WGS) entry which is preliminary data.</text>
</comment>
<proteinExistence type="predicted"/>
<protein>
    <submittedName>
        <fullName evidence="1">Uncharacterized protein</fullName>
    </submittedName>
</protein>
<sequence length="93" mass="10908">MKDPESIWYLQRTPNPEYHITHMLLIDAAVLPSQSSCRPPALQRGPPLRHYQHLDMTHLREEAEEEEASMDVMAEEQRVKRTLTEEAKERKGE</sequence>
<reference evidence="1" key="1">
    <citation type="submission" date="2020-04" db="EMBL/GenBank/DDBJ databases">
        <title>A chromosome-scale assembly and high-density genetic map of the yellow drum (Nibea albiflora) genome.</title>
        <authorList>
            <person name="Xu D."/>
            <person name="Zhang W."/>
            <person name="Chen R."/>
            <person name="Tan P."/>
            <person name="Wang L."/>
            <person name="Song H."/>
            <person name="Tian L."/>
            <person name="Zhu Q."/>
            <person name="Wang B."/>
        </authorList>
    </citation>
    <scope>NUCLEOTIDE SEQUENCE</scope>
    <source>
        <strain evidence="1">ZJHYS-2018</strain>
    </source>
</reference>
<dbReference type="Proteomes" id="UP000805704">
    <property type="component" value="Chromosome 1"/>
</dbReference>
<evidence type="ECO:0000313" key="2">
    <source>
        <dbReference type="Proteomes" id="UP000805704"/>
    </source>
</evidence>
<feature type="non-terminal residue" evidence="1">
    <location>
        <position position="93"/>
    </location>
</feature>
<name>A0ACB7FK40_NIBAL</name>
<organism evidence="1 2">
    <name type="scientific">Nibea albiflora</name>
    <name type="common">Yellow drum</name>
    <name type="synonym">Corvina albiflora</name>
    <dbReference type="NCBI Taxonomy" id="240163"/>
    <lineage>
        <taxon>Eukaryota</taxon>
        <taxon>Metazoa</taxon>
        <taxon>Chordata</taxon>
        <taxon>Craniata</taxon>
        <taxon>Vertebrata</taxon>
        <taxon>Euteleostomi</taxon>
        <taxon>Actinopterygii</taxon>
        <taxon>Neopterygii</taxon>
        <taxon>Teleostei</taxon>
        <taxon>Neoteleostei</taxon>
        <taxon>Acanthomorphata</taxon>
        <taxon>Eupercaria</taxon>
        <taxon>Sciaenidae</taxon>
        <taxon>Nibea</taxon>
    </lineage>
</organism>
<evidence type="ECO:0000313" key="1">
    <source>
        <dbReference type="EMBL" id="KAG8014872.1"/>
    </source>
</evidence>